<dbReference type="EMBL" id="JAMQBK010000012">
    <property type="protein sequence ID" value="MCM2369660.1"/>
    <property type="molecule type" value="Genomic_DNA"/>
</dbReference>
<evidence type="ECO:0000313" key="5">
    <source>
        <dbReference type="Proteomes" id="UP001202961"/>
    </source>
</evidence>
<reference evidence="4 5" key="1">
    <citation type="journal article" date="2022" name="Syst. Appl. Microbiol.">
        <title>Rhodopirellula aestuarii sp. nov., a novel member of the genus Rhodopirellula isolated from brackish sediments collected in the Tagus River estuary, Portugal.</title>
        <authorList>
            <person name="Vitorino I.R."/>
            <person name="Klimek D."/>
            <person name="Calusinska M."/>
            <person name="Lobo-da-Cunha A."/>
            <person name="Vasconcelos V."/>
            <person name="Lage O.M."/>
        </authorList>
    </citation>
    <scope>NUCLEOTIDE SEQUENCE [LARGE SCALE GENOMIC DNA]</scope>
    <source>
        <strain evidence="4 5">ICT_H3.1</strain>
    </source>
</reference>
<protein>
    <submittedName>
        <fullName evidence="4">Site-specific integrase</fullName>
    </submittedName>
</protein>
<dbReference type="Proteomes" id="UP001202961">
    <property type="component" value="Unassembled WGS sequence"/>
</dbReference>
<dbReference type="PANTHER" id="PTHR30349">
    <property type="entry name" value="PHAGE INTEGRASE-RELATED"/>
    <property type="match status" value="1"/>
</dbReference>
<name>A0ABT0TYK6_9BACT</name>
<evidence type="ECO:0000256" key="2">
    <source>
        <dbReference type="SAM" id="MobiDB-lite"/>
    </source>
</evidence>
<accession>A0ABT0TYK6</accession>
<evidence type="ECO:0000259" key="3">
    <source>
        <dbReference type="PROSITE" id="PS51898"/>
    </source>
</evidence>
<dbReference type="InterPro" id="IPR011010">
    <property type="entry name" value="DNA_brk_join_enz"/>
</dbReference>
<organism evidence="4 5">
    <name type="scientific">Aporhodopirellula aestuarii</name>
    <dbReference type="NCBI Taxonomy" id="2950107"/>
    <lineage>
        <taxon>Bacteria</taxon>
        <taxon>Pseudomonadati</taxon>
        <taxon>Planctomycetota</taxon>
        <taxon>Planctomycetia</taxon>
        <taxon>Pirellulales</taxon>
        <taxon>Pirellulaceae</taxon>
        <taxon>Aporhodopirellula</taxon>
    </lineage>
</organism>
<dbReference type="Pfam" id="PF00589">
    <property type="entry name" value="Phage_integrase"/>
    <property type="match status" value="1"/>
</dbReference>
<keyword evidence="1" id="KW-0233">DNA recombination</keyword>
<feature type="domain" description="Tyr recombinase" evidence="3">
    <location>
        <begin position="181"/>
        <end position="392"/>
    </location>
</feature>
<dbReference type="CDD" id="cd00397">
    <property type="entry name" value="DNA_BRE_C"/>
    <property type="match status" value="1"/>
</dbReference>
<dbReference type="RefSeq" id="WP_250927330.1">
    <property type="nucleotide sequence ID" value="NZ_JAMQBK010000012.1"/>
</dbReference>
<dbReference type="PROSITE" id="PS51898">
    <property type="entry name" value="TYR_RECOMBINASE"/>
    <property type="match status" value="1"/>
</dbReference>
<keyword evidence="5" id="KW-1185">Reference proteome</keyword>
<dbReference type="Gene3D" id="1.10.443.10">
    <property type="entry name" value="Intergrase catalytic core"/>
    <property type="match status" value="1"/>
</dbReference>
<comment type="caution">
    <text evidence="4">The sequence shown here is derived from an EMBL/GenBank/DDBJ whole genome shotgun (WGS) entry which is preliminary data.</text>
</comment>
<dbReference type="SUPFAM" id="SSF56349">
    <property type="entry name" value="DNA breaking-rejoining enzymes"/>
    <property type="match status" value="1"/>
</dbReference>
<evidence type="ECO:0000313" key="4">
    <source>
        <dbReference type="EMBL" id="MCM2369660.1"/>
    </source>
</evidence>
<dbReference type="PANTHER" id="PTHR30349:SF64">
    <property type="entry name" value="PROPHAGE INTEGRASE INTD-RELATED"/>
    <property type="match status" value="1"/>
</dbReference>
<dbReference type="InterPro" id="IPR050090">
    <property type="entry name" value="Tyrosine_recombinase_XerCD"/>
</dbReference>
<proteinExistence type="predicted"/>
<feature type="region of interest" description="Disordered" evidence="2">
    <location>
        <begin position="295"/>
        <end position="323"/>
    </location>
</feature>
<dbReference type="InterPro" id="IPR002104">
    <property type="entry name" value="Integrase_catalytic"/>
</dbReference>
<evidence type="ECO:0000256" key="1">
    <source>
        <dbReference type="ARBA" id="ARBA00023172"/>
    </source>
</evidence>
<dbReference type="InterPro" id="IPR013762">
    <property type="entry name" value="Integrase-like_cat_sf"/>
</dbReference>
<sequence>MGRPKKSAPSYRYHISGQGIVSLCGKTYYLGPYNTPESMAKYYALIQKYNENGLTMPDDDGDDQRLTDMPVTVRCVTAEFRQHIEVKYAKSPGHKKRYQSLCGILEEEYGDEPASDFGPRKLAAVRELFVASGNCRNYANEQTRSVCAIFRHAVSRELIGVDSLARLKTLEPLKRGQTSAKESKPRGPADIDAVRETAKHLSPTVRAMVIVQVATGMRPSEVCMMRPMDIDKTGTEWIYRPEHHKTAHHGVVKAVPIVGDARMALKAFINRAPDQYLFSPAESAEWYREQRWLARKTPPNHGNRKGINVKSNPKRSPGKHYTKDSYRKAITQAAKKAKVAHWTPYSLRYTAAATISEALGLEAAQAMLGHTKAAMTSHYAGRSELRAIEAAKAGPKLGTEIMETL</sequence>
<gene>
    <name evidence="4" type="ORF">NB063_03380</name>
</gene>